<dbReference type="EMBL" id="JAJA02000001">
    <property type="protein sequence ID" value="KWS06323.1"/>
    <property type="molecule type" value="Genomic_DNA"/>
</dbReference>
<dbReference type="Proteomes" id="UP000023435">
    <property type="component" value="Unassembled WGS sequence"/>
</dbReference>
<sequence>MQLLFNLHNAQLRDVWVYRARFLGFGRQLDRNKPRDYCSAAELKAASSRP</sequence>
<evidence type="ECO:0000313" key="1">
    <source>
        <dbReference type="EMBL" id="KWS06323.1"/>
    </source>
</evidence>
<dbReference type="AlphaFoldDB" id="A0A120AHK5"/>
<comment type="caution">
    <text evidence="1">The sequence shown here is derived from an EMBL/GenBank/DDBJ whole genome shotgun (WGS) entry which is preliminary data.</text>
</comment>
<reference evidence="1 2" key="1">
    <citation type="journal article" date="2014" name="Genome Announc.">
        <title>Draft Genome Sequence of Lysobacter capsici AZ78, a Bacterium Antagonistic to Plant-Pathogenic Oomycetes.</title>
        <authorList>
            <person name="Puopolo G."/>
            <person name="Sonego P."/>
            <person name="Engelen K."/>
            <person name="Pertot I."/>
        </authorList>
    </citation>
    <scope>NUCLEOTIDE SEQUENCE [LARGE SCALE GENOMIC DNA]</scope>
    <source>
        <strain evidence="1 2">AZ78</strain>
    </source>
</reference>
<protein>
    <submittedName>
        <fullName evidence="1">Uncharacterized protein</fullName>
    </submittedName>
</protein>
<evidence type="ECO:0000313" key="2">
    <source>
        <dbReference type="Proteomes" id="UP000023435"/>
    </source>
</evidence>
<gene>
    <name evidence="1" type="ORF">AZ78_3878</name>
</gene>
<organism evidence="1 2">
    <name type="scientific">Lysobacter capsici AZ78</name>
    <dbReference type="NCBI Taxonomy" id="1444315"/>
    <lineage>
        <taxon>Bacteria</taxon>
        <taxon>Pseudomonadati</taxon>
        <taxon>Pseudomonadota</taxon>
        <taxon>Gammaproteobacteria</taxon>
        <taxon>Lysobacterales</taxon>
        <taxon>Lysobacteraceae</taxon>
        <taxon>Lysobacter</taxon>
    </lineage>
</organism>
<keyword evidence="2" id="KW-1185">Reference proteome</keyword>
<proteinExistence type="predicted"/>
<name>A0A120AHK5_9GAMM</name>
<accession>A0A120AHK5</accession>